<sequence>MRGIAFSGLVLAAGSLAADCNGHAELCDRVYSDVTFVGAHNSPFVGIGPSDNQFTTPTDQLNQGVRFLQAQTQDKDGAVEMCHTSCILEDAGTLESYLGEIKTWVDGNPNEVVTLLITNPDAIDITKFGDAFTSTGLATYVFTPDTQLALNEWPTLGDMISSGNRVVVFMDYNMDISKVPYILDEFIYYFETPFSPTEDNFVQCNIDRPAGASADGRMFLANHNLNIEILPDVLIPAPLEASDTNSIASITAQTDICMQNYGRYPNVVLLDFVSQGDTIAVQTQLNGL</sequence>
<evidence type="ECO:0000313" key="2">
    <source>
        <dbReference type="Proteomes" id="UP001497700"/>
    </source>
</evidence>
<name>A0ACB9YY21_9PEZI</name>
<reference evidence="1 2" key="1">
    <citation type="journal article" date="2022" name="New Phytol.">
        <title>Ecological generalism drives hyperdiversity of secondary metabolite gene clusters in xylarialean endophytes.</title>
        <authorList>
            <person name="Franco M.E.E."/>
            <person name="Wisecaver J.H."/>
            <person name="Arnold A.E."/>
            <person name="Ju Y.M."/>
            <person name="Slot J.C."/>
            <person name="Ahrendt S."/>
            <person name="Moore L.P."/>
            <person name="Eastman K.E."/>
            <person name="Scott K."/>
            <person name="Konkel Z."/>
            <person name="Mondo S.J."/>
            <person name="Kuo A."/>
            <person name="Hayes R.D."/>
            <person name="Haridas S."/>
            <person name="Andreopoulos B."/>
            <person name="Riley R."/>
            <person name="LaButti K."/>
            <person name="Pangilinan J."/>
            <person name="Lipzen A."/>
            <person name="Amirebrahimi M."/>
            <person name="Yan J."/>
            <person name="Adam C."/>
            <person name="Keymanesh K."/>
            <person name="Ng V."/>
            <person name="Louie K."/>
            <person name="Northen T."/>
            <person name="Drula E."/>
            <person name="Henrissat B."/>
            <person name="Hsieh H.M."/>
            <person name="Youens-Clark K."/>
            <person name="Lutzoni F."/>
            <person name="Miadlikowska J."/>
            <person name="Eastwood D.C."/>
            <person name="Hamelin R.C."/>
            <person name="Grigoriev I.V."/>
            <person name="U'Ren J.M."/>
        </authorList>
    </citation>
    <scope>NUCLEOTIDE SEQUENCE [LARGE SCALE GENOMIC DNA]</scope>
    <source>
        <strain evidence="1 2">CBS 119005</strain>
    </source>
</reference>
<accession>A0ACB9YY21</accession>
<evidence type="ECO:0000313" key="1">
    <source>
        <dbReference type="EMBL" id="KAI4864307.1"/>
    </source>
</evidence>
<dbReference type="EMBL" id="MU393488">
    <property type="protein sequence ID" value="KAI4864307.1"/>
    <property type="molecule type" value="Genomic_DNA"/>
</dbReference>
<organism evidence="1 2">
    <name type="scientific">Hypoxylon rubiginosum</name>
    <dbReference type="NCBI Taxonomy" id="110542"/>
    <lineage>
        <taxon>Eukaryota</taxon>
        <taxon>Fungi</taxon>
        <taxon>Dikarya</taxon>
        <taxon>Ascomycota</taxon>
        <taxon>Pezizomycotina</taxon>
        <taxon>Sordariomycetes</taxon>
        <taxon>Xylariomycetidae</taxon>
        <taxon>Xylariales</taxon>
        <taxon>Hypoxylaceae</taxon>
        <taxon>Hypoxylon</taxon>
    </lineage>
</organism>
<keyword evidence="2" id="KW-1185">Reference proteome</keyword>
<proteinExistence type="predicted"/>
<comment type="caution">
    <text evidence="1">The sequence shown here is derived from an EMBL/GenBank/DDBJ whole genome shotgun (WGS) entry which is preliminary data.</text>
</comment>
<gene>
    <name evidence="1" type="ORF">F4820DRAFT_338233</name>
</gene>
<dbReference type="Proteomes" id="UP001497700">
    <property type="component" value="Unassembled WGS sequence"/>
</dbReference>
<protein>
    <submittedName>
        <fullName evidence="1">PLC-like phosphodiesterase</fullName>
    </submittedName>
</protein>